<evidence type="ECO:0000256" key="3">
    <source>
        <dbReference type="ARBA" id="ARBA00023015"/>
    </source>
</evidence>
<feature type="domain" description="Response regulatory" evidence="7">
    <location>
        <begin position="2"/>
        <end position="112"/>
    </location>
</feature>
<keyword evidence="2" id="KW-0902">Two-component regulatory system</keyword>
<proteinExistence type="predicted"/>
<dbReference type="Proteomes" id="UP000295351">
    <property type="component" value="Unassembled WGS sequence"/>
</dbReference>
<name>A0A4R2C8X9_SHIGR</name>
<comment type="caution">
    <text evidence="8">The sequence shown here is derived from an EMBL/GenBank/DDBJ whole genome shotgun (WGS) entry which is preliminary data.</text>
</comment>
<dbReference type="AlphaFoldDB" id="A0A4R2C8X9"/>
<gene>
    <name evidence="8" type="ORF">EV665_12494</name>
</gene>
<evidence type="ECO:0000256" key="1">
    <source>
        <dbReference type="ARBA" id="ARBA00022553"/>
    </source>
</evidence>
<dbReference type="PROSITE" id="PS50110">
    <property type="entry name" value="RESPONSE_REGULATORY"/>
    <property type="match status" value="1"/>
</dbReference>
<keyword evidence="9" id="KW-1185">Reference proteome</keyword>
<keyword evidence="5" id="KW-0804">Transcription</keyword>
<dbReference type="RefSeq" id="WP_064333892.1">
    <property type="nucleotide sequence ID" value="NZ_BAABEI010000004.1"/>
</dbReference>
<dbReference type="GO" id="GO:0000976">
    <property type="term" value="F:transcription cis-regulatory region binding"/>
    <property type="evidence" value="ECO:0007669"/>
    <property type="project" value="TreeGrafter"/>
</dbReference>
<dbReference type="EMBL" id="SLVX01000024">
    <property type="protein sequence ID" value="TCN36831.1"/>
    <property type="molecule type" value="Genomic_DNA"/>
</dbReference>
<dbReference type="Pfam" id="PF00072">
    <property type="entry name" value="Response_reg"/>
    <property type="match status" value="1"/>
</dbReference>
<dbReference type="SMART" id="SM00448">
    <property type="entry name" value="REC"/>
    <property type="match status" value="1"/>
</dbReference>
<dbReference type="GO" id="GO:0006355">
    <property type="term" value="P:regulation of DNA-templated transcription"/>
    <property type="evidence" value="ECO:0007669"/>
    <property type="project" value="TreeGrafter"/>
</dbReference>
<dbReference type="InterPro" id="IPR039420">
    <property type="entry name" value="WalR-like"/>
</dbReference>
<reference evidence="8 9" key="1">
    <citation type="submission" date="2019-03" db="EMBL/GenBank/DDBJ databases">
        <title>Genomic Encyclopedia of Type Strains, Phase IV (KMG-IV): sequencing the most valuable type-strain genomes for metagenomic binning, comparative biology and taxonomic classification.</title>
        <authorList>
            <person name="Goeker M."/>
        </authorList>
    </citation>
    <scope>NUCLEOTIDE SEQUENCE [LARGE SCALE GENOMIC DNA]</scope>
    <source>
        <strain evidence="8 9">DSM 18401</strain>
    </source>
</reference>
<organism evidence="8 9">
    <name type="scientific">Shinella granuli</name>
    <dbReference type="NCBI Taxonomy" id="323621"/>
    <lineage>
        <taxon>Bacteria</taxon>
        <taxon>Pseudomonadati</taxon>
        <taxon>Pseudomonadota</taxon>
        <taxon>Alphaproteobacteria</taxon>
        <taxon>Hyphomicrobiales</taxon>
        <taxon>Rhizobiaceae</taxon>
        <taxon>Shinella</taxon>
    </lineage>
</organism>
<dbReference type="PANTHER" id="PTHR48111:SF1">
    <property type="entry name" value="TWO-COMPONENT RESPONSE REGULATOR ORR33"/>
    <property type="match status" value="1"/>
</dbReference>
<protein>
    <submittedName>
        <fullName evidence="8">Response regulator receiver domain-containing protein</fullName>
    </submittedName>
</protein>
<evidence type="ECO:0000256" key="6">
    <source>
        <dbReference type="PROSITE-ProRule" id="PRU00169"/>
    </source>
</evidence>
<dbReference type="GO" id="GO:0032993">
    <property type="term" value="C:protein-DNA complex"/>
    <property type="evidence" value="ECO:0007669"/>
    <property type="project" value="TreeGrafter"/>
</dbReference>
<dbReference type="Gene3D" id="3.40.50.2300">
    <property type="match status" value="1"/>
</dbReference>
<evidence type="ECO:0000256" key="5">
    <source>
        <dbReference type="ARBA" id="ARBA00023163"/>
    </source>
</evidence>
<feature type="modified residue" description="4-aspartylphosphate" evidence="6">
    <location>
        <position position="50"/>
    </location>
</feature>
<dbReference type="GO" id="GO:0005829">
    <property type="term" value="C:cytosol"/>
    <property type="evidence" value="ECO:0007669"/>
    <property type="project" value="TreeGrafter"/>
</dbReference>
<keyword evidence="4" id="KW-0238">DNA-binding</keyword>
<evidence type="ECO:0000313" key="9">
    <source>
        <dbReference type="Proteomes" id="UP000295351"/>
    </source>
</evidence>
<dbReference type="InterPro" id="IPR001789">
    <property type="entry name" value="Sig_transdc_resp-reg_receiver"/>
</dbReference>
<dbReference type="PANTHER" id="PTHR48111">
    <property type="entry name" value="REGULATOR OF RPOS"/>
    <property type="match status" value="1"/>
</dbReference>
<dbReference type="GO" id="GO:0000156">
    <property type="term" value="F:phosphorelay response regulator activity"/>
    <property type="evidence" value="ECO:0007669"/>
    <property type="project" value="TreeGrafter"/>
</dbReference>
<keyword evidence="3" id="KW-0805">Transcription regulation</keyword>
<evidence type="ECO:0000256" key="2">
    <source>
        <dbReference type="ARBA" id="ARBA00023012"/>
    </source>
</evidence>
<evidence type="ECO:0000259" key="7">
    <source>
        <dbReference type="PROSITE" id="PS50110"/>
    </source>
</evidence>
<dbReference type="NCBIfam" id="NF009970">
    <property type="entry name" value="PRK13435.1-1"/>
    <property type="match status" value="1"/>
</dbReference>
<evidence type="ECO:0000313" key="8">
    <source>
        <dbReference type="EMBL" id="TCN36831.1"/>
    </source>
</evidence>
<accession>A0A4R2C8X9</accession>
<dbReference type="InterPro" id="IPR011006">
    <property type="entry name" value="CheY-like_superfamily"/>
</dbReference>
<dbReference type="SUPFAM" id="SSF52172">
    <property type="entry name" value="CheY-like"/>
    <property type="match status" value="1"/>
</dbReference>
<evidence type="ECO:0000256" key="4">
    <source>
        <dbReference type="ARBA" id="ARBA00023125"/>
    </source>
</evidence>
<keyword evidence="1 6" id="KW-0597">Phosphoprotein</keyword>
<sequence>MRVLIVEDEFLIAKLLEDVVENGGHEAIGPVSTVEQALAYAPRTDIALVDLNLSDGNSGQLLARRLIDRFGIDVIFVTGDPTSVQQGFDGALAVVNKPFRDEEITGALTLALDKRSRSVARRVAP</sequence>